<proteinExistence type="inferred from homology"/>
<dbReference type="EMBL" id="VJOY01000009">
    <property type="protein sequence ID" value="TRX74183.1"/>
    <property type="molecule type" value="Genomic_DNA"/>
</dbReference>
<dbReference type="InterPro" id="IPR036866">
    <property type="entry name" value="RibonucZ/Hydroxyglut_hydro"/>
</dbReference>
<evidence type="ECO:0000313" key="4">
    <source>
        <dbReference type="Proteomes" id="UP000315235"/>
    </source>
</evidence>
<name>A0A553GXI4_9PSED</name>
<keyword evidence="4" id="KW-1185">Reference proteome</keyword>
<keyword evidence="3" id="KW-0378">Hydrolase</keyword>
<comment type="caution">
    <text evidence="3">The sequence shown here is derived from an EMBL/GenBank/DDBJ whole genome shotgun (WGS) entry which is preliminary data.</text>
</comment>
<accession>A0A553GXI4</accession>
<dbReference type="PANTHER" id="PTHR42951">
    <property type="entry name" value="METALLO-BETA-LACTAMASE DOMAIN-CONTAINING"/>
    <property type="match status" value="1"/>
</dbReference>
<dbReference type="SMART" id="SM00849">
    <property type="entry name" value="Lactamase_B"/>
    <property type="match status" value="1"/>
</dbReference>
<dbReference type="InterPro" id="IPR050855">
    <property type="entry name" value="NDM-1-like"/>
</dbReference>
<dbReference type="PANTHER" id="PTHR42951:SF4">
    <property type="entry name" value="ACYL-COENZYME A THIOESTERASE MBLAC2"/>
    <property type="match status" value="1"/>
</dbReference>
<reference evidence="3 4" key="1">
    <citation type="submission" date="2019-07" db="EMBL/GenBank/DDBJ databases">
        <title>Pseudomonas mangiferae sp. nov., isolated from bark of mango tree in Thailand.</title>
        <authorList>
            <person name="Srisuk N."/>
            <person name="Anurat P."/>
        </authorList>
    </citation>
    <scope>NUCLEOTIDE SEQUENCE [LARGE SCALE GENOMIC DNA]</scope>
    <source>
        <strain evidence="3 4">DMKU_BBB3-04</strain>
    </source>
</reference>
<protein>
    <submittedName>
        <fullName evidence="3">MBL fold metallo-hydrolase</fullName>
    </submittedName>
</protein>
<dbReference type="Proteomes" id="UP000315235">
    <property type="component" value="Unassembled WGS sequence"/>
</dbReference>
<evidence type="ECO:0000313" key="3">
    <source>
        <dbReference type="EMBL" id="TRX74183.1"/>
    </source>
</evidence>
<dbReference type="AlphaFoldDB" id="A0A553GXI4"/>
<comment type="similarity">
    <text evidence="1">Belongs to the metallo-beta-lactamase superfamily. Class-B beta-lactamase family.</text>
</comment>
<dbReference type="InterPro" id="IPR001279">
    <property type="entry name" value="Metallo-B-lactamas"/>
</dbReference>
<gene>
    <name evidence="3" type="ORF">FM069_13695</name>
</gene>
<dbReference type="SUPFAM" id="SSF56281">
    <property type="entry name" value="Metallo-hydrolase/oxidoreductase"/>
    <property type="match status" value="1"/>
</dbReference>
<dbReference type="OrthoDB" id="9802991at2"/>
<evidence type="ECO:0000259" key="2">
    <source>
        <dbReference type="SMART" id="SM00849"/>
    </source>
</evidence>
<sequence length="251" mass="28259">MTSRPEATAREWYHVDRLADGVTHIQERFIDPFYRCNIWHVRGRDRDLLFDSGMGVVSLTRMLPWLRLKPLIAVASHAHFDHIGCHHEFEERACHRAEAAILARPDGHETLADRYAVIDMFERLPPGGYRQADYHVHSAPATRLLEAGDVIDLGDRHFEVLHVPGHSPGSIALWEARSGILLSGDAVYDGPLVDDAHHSHLPDYLDTLHRLREMPANVVHGGHFPSFGRARMQQIIDEYLAGKRAGGCPSA</sequence>
<evidence type="ECO:0000256" key="1">
    <source>
        <dbReference type="ARBA" id="ARBA00005250"/>
    </source>
</evidence>
<dbReference type="Pfam" id="PF00753">
    <property type="entry name" value="Lactamase_B"/>
    <property type="match status" value="1"/>
</dbReference>
<dbReference type="RefSeq" id="WP_143488921.1">
    <property type="nucleotide sequence ID" value="NZ_VJOY01000009.1"/>
</dbReference>
<dbReference type="GO" id="GO:0017001">
    <property type="term" value="P:antibiotic catabolic process"/>
    <property type="evidence" value="ECO:0007669"/>
    <property type="project" value="UniProtKB-ARBA"/>
</dbReference>
<dbReference type="CDD" id="cd07712">
    <property type="entry name" value="MBLAC2-like_MBL-fold"/>
    <property type="match status" value="1"/>
</dbReference>
<dbReference type="Gene3D" id="3.60.15.10">
    <property type="entry name" value="Ribonuclease Z/Hydroxyacylglutathione hydrolase-like"/>
    <property type="match status" value="1"/>
</dbReference>
<organism evidence="3 4">
    <name type="scientific">Pseudomonas mangiferae</name>
    <dbReference type="NCBI Taxonomy" id="2593654"/>
    <lineage>
        <taxon>Bacteria</taxon>
        <taxon>Pseudomonadati</taxon>
        <taxon>Pseudomonadota</taxon>
        <taxon>Gammaproteobacteria</taxon>
        <taxon>Pseudomonadales</taxon>
        <taxon>Pseudomonadaceae</taxon>
        <taxon>Pseudomonas</taxon>
    </lineage>
</organism>
<dbReference type="GO" id="GO:0016787">
    <property type="term" value="F:hydrolase activity"/>
    <property type="evidence" value="ECO:0007669"/>
    <property type="project" value="UniProtKB-KW"/>
</dbReference>
<feature type="domain" description="Metallo-beta-lactamase" evidence="2">
    <location>
        <begin position="35"/>
        <end position="223"/>
    </location>
</feature>